<accession>A0A0E9NDU1</accession>
<dbReference type="AlphaFoldDB" id="A0A0E9NDU1"/>
<reference evidence="3 4" key="2">
    <citation type="journal article" date="2014" name="J. Gen. Appl. Microbiol.">
        <title>The early diverging ascomycetous budding yeast Saitoella complicata has three histone deacetylases belonging to the Clr6, Hos2, and Rpd3 lineages.</title>
        <authorList>
            <person name="Nishida H."/>
            <person name="Matsumoto T."/>
            <person name="Kondo S."/>
            <person name="Hamamoto M."/>
            <person name="Yoshikawa H."/>
        </authorList>
    </citation>
    <scope>NUCLEOTIDE SEQUENCE [LARGE SCALE GENOMIC DNA]</scope>
    <source>
        <strain evidence="3 4">NRRL Y-17804</strain>
    </source>
</reference>
<dbReference type="Proteomes" id="UP000033140">
    <property type="component" value="Unassembled WGS sequence"/>
</dbReference>
<feature type="region of interest" description="Disordered" evidence="1">
    <location>
        <begin position="1"/>
        <end position="27"/>
    </location>
</feature>
<evidence type="ECO:0000256" key="1">
    <source>
        <dbReference type="SAM" id="MobiDB-lite"/>
    </source>
</evidence>
<evidence type="ECO:0000256" key="2">
    <source>
        <dbReference type="SAM" id="Phobius"/>
    </source>
</evidence>
<keyword evidence="4" id="KW-1185">Reference proteome</keyword>
<protein>
    <submittedName>
        <fullName evidence="3">Uncharacterized protein</fullName>
    </submittedName>
</protein>
<evidence type="ECO:0000313" key="3">
    <source>
        <dbReference type="EMBL" id="GAO48022.1"/>
    </source>
</evidence>
<organism evidence="3 4">
    <name type="scientific">Saitoella complicata (strain BCRC 22490 / CBS 7301 / JCM 7358 / NBRC 10748 / NRRL Y-17804)</name>
    <dbReference type="NCBI Taxonomy" id="698492"/>
    <lineage>
        <taxon>Eukaryota</taxon>
        <taxon>Fungi</taxon>
        <taxon>Dikarya</taxon>
        <taxon>Ascomycota</taxon>
        <taxon>Taphrinomycotina</taxon>
        <taxon>Taphrinomycotina incertae sedis</taxon>
        <taxon>Saitoella</taxon>
    </lineage>
</organism>
<feature type="transmembrane region" description="Helical" evidence="2">
    <location>
        <begin position="40"/>
        <end position="65"/>
    </location>
</feature>
<keyword evidence="2" id="KW-0812">Transmembrane</keyword>
<feature type="compositionally biased region" description="Polar residues" evidence="1">
    <location>
        <begin position="1"/>
        <end position="17"/>
    </location>
</feature>
<evidence type="ECO:0000313" key="4">
    <source>
        <dbReference type="Proteomes" id="UP000033140"/>
    </source>
</evidence>
<keyword evidence="2" id="KW-0472">Membrane</keyword>
<proteinExistence type="predicted"/>
<gene>
    <name evidence="3" type="ORF">G7K_2210-t1</name>
</gene>
<reference evidence="3 4" key="3">
    <citation type="journal article" date="2015" name="Genome Announc.">
        <title>Draft Genome Sequence of the Archiascomycetous Yeast Saitoella complicata.</title>
        <authorList>
            <person name="Yamauchi K."/>
            <person name="Kondo S."/>
            <person name="Hamamoto M."/>
            <person name="Takahashi Y."/>
            <person name="Ogura Y."/>
            <person name="Hayashi T."/>
            <person name="Nishida H."/>
        </authorList>
    </citation>
    <scope>NUCLEOTIDE SEQUENCE [LARGE SCALE GENOMIC DNA]</scope>
    <source>
        <strain evidence="3 4">NRRL Y-17804</strain>
    </source>
</reference>
<sequence length="71" mass="7823">MITENSRAPTLLETTAASPPASPGSRTVETRQFARFRCEIFAIVRVSTARTLYFALVLGCVYNIAVDPPYN</sequence>
<keyword evidence="2" id="KW-1133">Transmembrane helix</keyword>
<dbReference type="EMBL" id="BACD03000012">
    <property type="protein sequence ID" value="GAO48022.1"/>
    <property type="molecule type" value="Genomic_DNA"/>
</dbReference>
<reference evidence="3 4" key="1">
    <citation type="journal article" date="2011" name="J. Gen. Appl. Microbiol.">
        <title>Draft genome sequencing of the enigmatic yeast Saitoella complicata.</title>
        <authorList>
            <person name="Nishida H."/>
            <person name="Hamamoto M."/>
            <person name="Sugiyama J."/>
        </authorList>
    </citation>
    <scope>NUCLEOTIDE SEQUENCE [LARGE SCALE GENOMIC DNA]</scope>
    <source>
        <strain evidence="3 4">NRRL Y-17804</strain>
    </source>
</reference>
<comment type="caution">
    <text evidence="3">The sequence shown here is derived from an EMBL/GenBank/DDBJ whole genome shotgun (WGS) entry which is preliminary data.</text>
</comment>
<name>A0A0E9NDU1_SAICN</name>